<dbReference type="InterPro" id="IPR050329">
    <property type="entry name" value="GLI_C2H2-zinc-finger"/>
</dbReference>
<evidence type="ECO:0000256" key="3">
    <source>
        <dbReference type="ARBA" id="ARBA00022473"/>
    </source>
</evidence>
<evidence type="ECO:0000256" key="15">
    <source>
        <dbReference type="PROSITE-ProRule" id="PRU00042"/>
    </source>
</evidence>
<evidence type="ECO:0000256" key="7">
    <source>
        <dbReference type="ARBA" id="ARBA00022771"/>
    </source>
</evidence>
<evidence type="ECO:0000256" key="6">
    <source>
        <dbReference type="ARBA" id="ARBA00022737"/>
    </source>
</evidence>
<dbReference type="Proteomes" id="UP001318040">
    <property type="component" value="Chromosome 36"/>
</dbReference>
<organism evidence="18 19">
    <name type="scientific">Petromyzon marinus</name>
    <name type="common">Sea lamprey</name>
    <dbReference type="NCBI Taxonomy" id="7757"/>
    <lineage>
        <taxon>Eukaryota</taxon>
        <taxon>Metazoa</taxon>
        <taxon>Chordata</taxon>
        <taxon>Craniata</taxon>
        <taxon>Vertebrata</taxon>
        <taxon>Cyclostomata</taxon>
        <taxon>Hyperoartia</taxon>
        <taxon>Petromyzontiformes</taxon>
        <taxon>Petromyzontidae</taxon>
        <taxon>Petromyzon</taxon>
    </lineage>
</organism>
<feature type="domain" description="C2H2-type" evidence="17">
    <location>
        <begin position="382"/>
        <end position="410"/>
    </location>
</feature>
<dbReference type="FunFam" id="3.30.160.60:FF:000251">
    <property type="entry name" value="FEZ family zinc finger 2"/>
    <property type="match status" value="1"/>
</dbReference>
<keyword evidence="3" id="KW-0217">Developmental protein</keyword>
<dbReference type="InterPro" id="IPR013087">
    <property type="entry name" value="Znf_C2H2_type"/>
</dbReference>
<name>A0AAJ7TRD2_PETMA</name>
<feature type="region of interest" description="Disordered" evidence="16">
    <location>
        <begin position="187"/>
        <end position="232"/>
    </location>
</feature>
<dbReference type="PANTHER" id="PTHR19818">
    <property type="entry name" value="ZINC FINGER PROTEIN ZIC AND GLI"/>
    <property type="match status" value="1"/>
</dbReference>
<feature type="compositionally biased region" description="Low complexity" evidence="16">
    <location>
        <begin position="83"/>
        <end position="98"/>
    </location>
</feature>
<evidence type="ECO:0000256" key="12">
    <source>
        <dbReference type="ARBA" id="ARBA00023125"/>
    </source>
</evidence>
<comment type="similarity">
    <text evidence="2">Belongs to the krueppel C2H2-type zinc-finger protein family.</text>
</comment>
<dbReference type="SUPFAM" id="SSF57667">
    <property type="entry name" value="beta-beta-alpha zinc fingers"/>
    <property type="match status" value="3"/>
</dbReference>
<evidence type="ECO:0000256" key="16">
    <source>
        <dbReference type="SAM" id="MobiDB-lite"/>
    </source>
</evidence>
<keyword evidence="6" id="KW-0677">Repeat</keyword>
<sequence>MASHSKALTFSIERIMAEAPRRSDILARARGVAGLATASFTERSPAYAIPLLPCATVSGSDGQQQARCGWLPFKNSGHAIVFQQQQQQQHQQQQQSQQEGVDGPEPPASLCESKAALGWTGSAAGAGRCFPQAGVQTGPPALRVVRPRALSAQPLTRAPAPPISWCLLGGGALSGGVAPNKALVGGASGEATAPSQRNPAPSYPQRSAEKRRSEQGVHAGVTARSQASRTAGHAAALKPKHFTCEVCGKVFNAHYNLTRHMPVHTGARPFVCKVCGKGFRQASTLCRHKIIHTQERPHKCSQCGKAFNRSSTLNTHVRIHAGFKPFVCEFCGKGFHQKGNYKNHKLTHSGDKQYKCGVCSKAFHQVYNLAFHMHTHTERKPYTCVACGRGFCRNFDLKKHVRKLHEAAAAAAGGTDGAVAAAAGRAAGP</sequence>
<dbReference type="RefSeq" id="XP_032822733.1">
    <property type="nucleotide sequence ID" value="XM_032966842.1"/>
</dbReference>
<evidence type="ECO:0000256" key="8">
    <source>
        <dbReference type="ARBA" id="ARBA00022782"/>
    </source>
</evidence>
<dbReference type="GO" id="GO:0005634">
    <property type="term" value="C:nucleus"/>
    <property type="evidence" value="ECO:0007669"/>
    <property type="project" value="UniProtKB-SubCell"/>
</dbReference>
<keyword evidence="4" id="KW-0678">Repressor</keyword>
<dbReference type="AlphaFoldDB" id="A0AAJ7TRD2"/>
<keyword evidence="14" id="KW-0539">Nucleus</keyword>
<dbReference type="GO" id="GO:0045944">
    <property type="term" value="P:positive regulation of transcription by RNA polymerase II"/>
    <property type="evidence" value="ECO:0007669"/>
    <property type="project" value="UniProtKB-ARBA"/>
</dbReference>
<evidence type="ECO:0000256" key="2">
    <source>
        <dbReference type="ARBA" id="ARBA00006991"/>
    </source>
</evidence>
<feature type="region of interest" description="Disordered" evidence="16">
    <location>
        <begin position="82"/>
        <end position="111"/>
    </location>
</feature>
<dbReference type="Gene3D" id="3.30.160.60">
    <property type="entry name" value="Classic Zinc Finger"/>
    <property type="match status" value="6"/>
</dbReference>
<dbReference type="GO" id="GO:0008270">
    <property type="term" value="F:zinc ion binding"/>
    <property type="evidence" value="ECO:0007669"/>
    <property type="project" value="UniProtKB-KW"/>
</dbReference>
<evidence type="ECO:0000256" key="1">
    <source>
        <dbReference type="ARBA" id="ARBA00004123"/>
    </source>
</evidence>
<dbReference type="SMART" id="SM00355">
    <property type="entry name" value="ZnF_C2H2"/>
    <property type="match status" value="6"/>
</dbReference>
<dbReference type="GO" id="GO:0000978">
    <property type="term" value="F:RNA polymerase II cis-regulatory region sequence-specific DNA binding"/>
    <property type="evidence" value="ECO:0007669"/>
    <property type="project" value="TreeGrafter"/>
</dbReference>
<keyword evidence="12" id="KW-0238">DNA-binding</keyword>
<dbReference type="FunFam" id="3.30.160.60:FF:000863">
    <property type="entry name" value="fez family zinc finger protein 2"/>
    <property type="match status" value="1"/>
</dbReference>
<dbReference type="GO" id="GO:0030154">
    <property type="term" value="P:cell differentiation"/>
    <property type="evidence" value="ECO:0007669"/>
    <property type="project" value="UniProtKB-KW"/>
</dbReference>
<evidence type="ECO:0000256" key="9">
    <source>
        <dbReference type="ARBA" id="ARBA00022833"/>
    </source>
</evidence>
<keyword evidence="9" id="KW-0862">Zinc</keyword>
<evidence type="ECO:0000256" key="4">
    <source>
        <dbReference type="ARBA" id="ARBA00022491"/>
    </source>
</evidence>
<dbReference type="GO" id="GO:0007399">
    <property type="term" value="P:nervous system development"/>
    <property type="evidence" value="ECO:0007669"/>
    <property type="project" value="UniProtKB-KW"/>
</dbReference>
<dbReference type="FunFam" id="3.30.160.60:FF:000227">
    <property type="entry name" value="fez family zinc finger protein 1"/>
    <property type="match status" value="1"/>
</dbReference>
<dbReference type="Pfam" id="PF00096">
    <property type="entry name" value="zf-C2H2"/>
    <property type="match status" value="5"/>
</dbReference>
<keyword evidence="13" id="KW-0804">Transcription</keyword>
<proteinExistence type="inferred from homology"/>
<feature type="domain" description="C2H2-type" evidence="17">
    <location>
        <begin position="354"/>
        <end position="381"/>
    </location>
</feature>
<evidence type="ECO:0000313" key="18">
    <source>
        <dbReference type="Proteomes" id="UP001318040"/>
    </source>
</evidence>
<evidence type="ECO:0000256" key="14">
    <source>
        <dbReference type="ARBA" id="ARBA00023242"/>
    </source>
</evidence>
<evidence type="ECO:0000259" key="17">
    <source>
        <dbReference type="PROSITE" id="PS50157"/>
    </source>
</evidence>
<dbReference type="FunFam" id="3.30.160.60:FF:000103">
    <property type="entry name" value="FEZ family zinc finger 1"/>
    <property type="match status" value="1"/>
</dbReference>
<accession>A0AAJ7TRD2</accession>
<evidence type="ECO:0000256" key="11">
    <source>
        <dbReference type="ARBA" id="ARBA00023015"/>
    </source>
</evidence>
<dbReference type="PANTHER" id="PTHR19818:SF163">
    <property type="entry name" value="C2H2-TYPE DOMAIN-CONTAINING PROTEIN"/>
    <property type="match status" value="1"/>
</dbReference>
<keyword evidence="10" id="KW-0524">Neurogenesis</keyword>
<gene>
    <name evidence="19" type="primary">LOC116949468</name>
</gene>
<keyword evidence="18" id="KW-1185">Reference proteome</keyword>
<evidence type="ECO:0000256" key="13">
    <source>
        <dbReference type="ARBA" id="ARBA00023163"/>
    </source>
</evidence>
<keyword evidence="11" id="KW-0805">Transcription regulation</keyword>
<protein>
    <submittedName>
        <fullName evidence="19">Fez family zinc finger protein 2-like</fullName>
    </submittedName>
</protein>
<keyword evidence="5" id="KW-0479">Metal-binding</keyword>
<dbReference type="KEGG" id="pmrn:116949468"/>
<comment type="subcellular location">
    <subcellularLocation>
        <location evidence="1">Nucleus</location>
    </subcellularLocation>
</comment>
<feature type="domain" description="C2H2-type" evidence="17">
    <location>
        <begin position="242"/>
        <end position="269"/>
    </location>
</feature>
<dbReference type="InterPro" id="IPR036236">
    <property type="entry name" value="Znf_C2H2_sf"/>
</dbReference>
<feature type="domain" description="C2H2-type" evidence="17">
    <location>
        <begin position="326"/>
        <end position="353"/>
    </location>
</feature>
<dbReference type="GO" id="GO:0000981">
    <property type="term" value="F:DNA-binding transcription factor activity, RNA polymerase II-specific"/>
    <property type="evidence" value="ECO:0007669"/>
    <property type="project" value="TreeGrafter"/>
</dbReference>
<dbReference type="FunFam" id="3.30.160.60:FF:000164">
    <property type="entry name" value="Fez family zinc finger protein 2"/>
    <property type="match status" value="1"/>
</dbReference>
<feature type="domain" description="C2H2-type" evidence="17">
    <location>
        <begin position="298"/>
        <end position="325"/>
    </location>
</feature>
<dbReference type="FunFam" id="3.30.160.60:FF:000194">
    <property type="entry name" value="Fez family zinc finger protein 2"/>
    <property type="match status" value="1"/>
</dbReference>
<feature type="domain" description="C2H2-type" evidence="17">
    <location>
        <begin position="270"/>
        <end position="297"/>
    </location>
</feature>
<keyword evidence="7 15" id="KW-0863">Zinc-finger</keyword>
<dbReference type="PROSITE" id="PS50157">
    <property type="entry name" value="ZINC_FINGER_C2H2_2"/>
    <property type="match status" value="6"/>
</dbReference>
<keyword evidence="8" id="KW-0221">Differentiation</keyword>
<evidence type="ECO:0000256" key="10">
    <source>
        <dbReference type="ARBA" id="ARBA00022902"/>
    </source>
</evidence>
<evidence type="ECO:0000256" key="5">
    <source>
        <dbReference type="ARBA" id="ARBA00022723"/>
    </source>
</evidence>
<reference evidence="19" key="1">
    <citation type="submission" date="2025-08" db="UniProtKB">
        <authorList>
            <consortium name="RefSeq"/>
        </authorList>
    </citation>
    <scope>IDENTIFICATION</scope>
    <source>
        <tissue evidence="19">Sperm</tissue>
    </source>
</reference>
<evidence type="ECO:0000313" key="19">
    <source>
        <dbReference type="RefSeq" id="XP_032822733.1"/>
    </source>
</evidence>
<dbReference type="PROSITE" id="PS00028">
    <property type="entry name" value="ZINC_FINGER_C2H2_1"/>
    <property type="match status" value="6"/>
</dbReference>